<evidence type="ECO:0000256" key="2">
    <source>
        <dbReference type="ARBA" id="ARBA00012588"/>
    </source>
</evidence>
<dbReference type="EMBL" id="VULT01000007">
    <property type="protein sequence ID" value="MSS17324.1"/>
    <property type="molecule type" value="Genomic_DNA"/>
</dbReference>
<sequence>MDVNKVLFISQEIAPYLPETPMATMSRDLSQAVQEKGIEVRTFMPKYGFINERRNQLHEVIRLSGMNLIIDDTDHPLIIKVATLQPAHMQVYFIFNEDYFARNITKQLETVTSPEDNDERSIFFVRGTLETVKKLRWVPSVIHCAGMISALAPLYIKDYYADDPSYRDTKVVFSIFDDDLPQPLDERLYDKLKFDGLKESHIKALKGKRADKLMLTKLALEHSDGVVQCAEHVCPEVMDLVKKSKLPFLPYQGESGNVDAYIDFYKSL</sequence>
<dbReference type="SUPFAM" id="SSF53756">
    <property type="entry name" value="UDP-Glycosyltransferase/glycogen phosphorylase"/>
    <property type="match status" value="1"/>
</dbReference>
<dbReference type="AlphaFoldDB" id="A0A6L5XED2"/>
<evidence type="ECO:0000256" key="4">
    <source>
        <dbReference type="ARBA" id="ARBA00022679"/>
    </source>
</evidence>
<organism evidence="6 7">
    <name type="scientific">Sodaliphilus pleomorphus</name>
    <dbReference type="NCBI Taxonomy" id="2606626"/>
    <lineage>
        <taxon>Bacteria</taxon>
        <taxon>Pseudomonadati</taxon>
        <taxon>Bacteroidota</taxon>
        <taxon>Bacteroidia</taxon>
        <taxon>Bacteroidales</taxon>
        <taxon>Muribaculaceae</taxon>
        <taxon>Sodaliphilus</taxon>
    </lineage>
</organism>
<dbReference type="Proteomes" id="UP000483362">
    <property type="component" value="Unassembled WGS sequence"/>
</dbReference>
<evidence type="ECO:0000313" key="6">
    <source>
        <dbReference type="EMBL" id="MSS17324.1"/>
    </source>
</evidence>
<comment type="caution">
    <text evidence="6">The sequence shown here is derived from an EMBL/GenBank/DDBJ whole genome shotgun (WGS) entry which is preliminary data.</text>
</comment>
<accession>A0A6L5XED2</accession>
<comment type="catalytic activity">
    <reaction evidence="1">
        <text>[(1-&gt;4)-alpha-D-glucosyl](n) + ADP-alpha-D-glucose = [(1-&gt;4)-alpha-D-glucosyl](n+1) + ADP + H(+)</text>
        <dbReference type="Rhea" id="RHEA:18189"/>
        <dbReference type="Rhea" id="RHEA-COMP:9584"/>
        <dbReference type="Rhea" id="RHEA-COMP:9587"/>
        <dbReference type="ChEBI" id="CHEBI:15378"/>
        <dbReference type="ChEBI" id="CHEBI:15444"/>
        <dbReference type="ChEBI" id="CHEBI:57498"/>
        <dbReference type="ChEBI" id="CHEBI:456216"/>
        <dbReference type="EC" id="2.4.1.21"/>
    </reaction>
</comment>
<dbReference type="GO" id="GO:0009011">
    <property type="term" value="F:alpha-1,4-glucan glucosyltransferase (ADP-glucose donor) activity"/>
    <property type="evidence" value="ECO:0007669"/>
    <property type="project" value="UniProtKB-EC"/>
</dbReference>
<evidence type="ECO:0000313" key="7">
    <source>
        <dbReference type="Proteomes" id="UP000483362"/>
    </source>
</evidence>
<name>A0A6L5XED2_9BACT</name>
<proteinExistence type="predicted"/>
<keyword evidence="7" id="KW-1185">Reference proteome</keyword>
<keyword evidence="3" id="KW-0328">Glycosyltransferase</keyword>
<feature type="domain" description="Starch synthase catalytic" evidence="5">
    <location>
        <begin position="5"/>
        <end position="239"/>
    </location>
</feature>
<dbReference type="Pfam" id="PF08323">
    <property type="entry name" value="Glyco_transf_5"/>
    <property type="match status" value="1"/>
</dbReference>
<evidence type="ECO:0000259" key="5">
    <source>
        <dbReference type="Pfam" id="PF08323"/>
    </source>
</evidence>
<dbReference type="Gene3D" id="3.40.50.2000">
    <property type="entry name" value="Glycogen Phosphorylase B"/>
    <property type="match status" value="1"/>
</dbReference>
<reference evidence="6 7" key="1">
    <citation type="submission" date="2019-08" db="EMBL/GenBank/DDBJ databases">
        <title>In-depth cultivation of the pig gut microbiome towards novel bacterial diversity and tailored functional studies.</title>
        <authorList>
            <person name="Wylensek D."/>
            <person name="Hitch T.C.A."/>
            <person name="Clavel T."/>
        </authorList>
    </citation>
    <scope>NUCLEOTIDE SEQUENCE [LARGE SCALE GENOMIC DNA]</scope>
    <source>
        <strain evidence="6 7">Oil-RF-744-WCA-WT-10</strain>
    </source>
</reference>
<keyword evidence="4" id="KW-0808">Transferase</keyword>
<evidence type="ECO:0000256" key="3">
    <source>
        <dbReference type="ARBA" id="ARBA00022676"/>
    </source>
</evidence>
<dbReference type="InterPro" id="IPR013534">
    <property type="entry name" value="Starch_synth_cat_dom"/>
</dbReference>
<gene>
    <name evidence="6" type="ORF">FYJ29_06050</name>
</gene>
<dbReference type="RefSeq" id="WP_154327127.1">
    <property type="nucleotide sequence ID" value="NZ_CP045696.1"/>
</dbReference>
<evidence type="ECO:0000256" key="1">
    <source>
        <dbReference type="ARBA" id="ARBA00001478"/>
    </source>
</evidence>
<dbReference type="EC" id="2.4.1.21" evidence="2"/>
<protein>
    <recommendedName>
        <fullName evidence="2">starch synthase</fullName>
        <ecNumber evidence="2">2.4.1.21</ecNumber>
    </recommendedName>
</protein>